<dbReference type="Pfam" id="PF00903">
    <property type="entry name" value="Glyoxalase"/>
    <property type="match status" value="1"/>
</dbReference>
<gene>
    <name evidence="2" type="ORF">GCM10009001_15870</name>
</gene>
<keyword evidence="3" id="KW-1185">Reference proteome</keyword>
<protein>
    <submittedName>
        <fullName evidence="2">Glyoxalase/bleomycin resistance/dioxygenase family protein</fullName>
    </submittedName>
</protein>
<accession>A0ABN1FYQ6</accession>
<dbReference type="InterPro" id="IPR004360">
    <property type="entry name" value="Glyas_Fos-R_dOase_dom"/>
</dbReference>
<dbReference type="Gene3D" id="3.10.180.10">
    <property type="entry name" value="2,3-Dihydroxybiphenyl 1,2-Dioxygenase, domain 1"/>
    <property type="match status" value="1"/>
</dbReference>
<evidence type="ECO:0000313" key="3">
    <source>
        <dbReference type="Proteomes" id="UP001500866"/>
    </source>
</evidence>
<dbReference type="SUPFAM" id="SSF54593">
    <property type="entry name" value="Glyoxalase/Bleomycin resistance protein/Dihydroxybiphenyl dioxygenase"/>
    <property type="match status" value="1"/>
</dbReference>
<reference evidence="2 3" key="1">
    <citation type="journal article" date="2019" name="Int. J. Syst. Evol. Microbiol.">
        <title>The Global Catalogue of Microorganisms (GCM) 10K type strain sequencing project: providing services to taxonomists for standard genome sequencing and annotation.</title>
        <authorList>
            <consortium name="The Broad Institute Genomics Platform"/>
            <consortium name="The Broad Institute Genome Sequencing Center for Infectious Disease"/>
            <person name="Wu L."/>
            <person name="Ma J."/>
        </authorList>
    </citation>
    <scope>NUCLEOTIDE SEQUENCE [LARGE SCALE GENOMIC DNA]</scope>
    <source>
        <strain evidence="2 3">JCM 15395</strain>
    </source>
</reference>
<sequence length="117" mass="13234">MDGVLGVEEVLFFVNNVQDAKQWFIELLGKNPYFDDENYCAFHLANATVGLHPSDEKVSSGVAGQVTYWRVSDIKKTIAHFESHGCRLFRGPIFGIDKVWICQLIDPFGNVWGLVEK</sequence>
<evidence type="ECO:0000313" key="2">
    <source>
        <dbReference type="EMBL" id="GAA0600291.1"/>
    </source>
</evidence>
<feature type="domain" description="VOC" evidence="1">
    <location>
        <begin position="6"/>
        <end position="117"/>
    </location>
</feature>
<comment type="caution">
    <text evidence="2">The sequence shown here is derived from an EMBL/GenBank/DDBJ whole genome shotgun (WGS) entry which is preliminary data.</text>
</comment>
<dbReference type="Proteomes" id="UP001500866">
    <property type="component" value="Unassembled WGS sequence"/>
</dbReference>
<dbReference type="InterPro" id="IPR029068">
    <property type="entry name" value="Glyas_Bleomycin-R_OHBP_Dase"/>
</dbReference>
<organism evidence="2 3">
    <name type="scientific">Virgibacillus siamensis</name>
    <dbReference type="NCBI Taxonomy" id="480071"/>
    <lineage>
        <taxon>Bacteria</taxon>
        <taxon>Bacillati</taxon>
        <taxon>Bacillota</taxon>
        <taxon>Bacilli</taxon>
        <taxon>Bacillales</taxon>
        <taxon>Bacillaceae</taxon>
        <taxon>Virgibacillus</taxon>
    </lineage>
</organism>
<name>A0ABN1FYQ6_9BACI</name>
<proteinExistence type="predicted"/>
<dbReference type="EMBL" id="BAAADS010000011">
    <property type="protein sequence ID" value="GAA0600291.1"/>
    <property type="molecule type" value="Genomic_DNA"/>
</dbReference>
<evidence type="ECO:0000259" key="1">
    <source>
        <dbReference type="PROSITE" id="PS51819"/>
    </source>
</evidence>
<dbReference type="PROSITE" id="PS51819">
    <property type="entry name" value="VOC"/>
    <property type="match status" value="1"/>
</dbReference>
<dbReference type="RefSeq" id="WP_343811901.1">
    <property type="nucleotide sequence ID" value="NZ_BAAADS010000011.1"/>
</dbReference>
<dbReference type="InterPro" id="IPR037523">
    <property type="entry name" value="VOC_core"/>
</dbReference>